<dbReference type="PANTHER" id="PTHR42844:SF1">
    <property type="entry name" value="DIHYDRONEOPTERIN ALDOLASE 1-RELATED"/>
    <property type="match status" value="1"/>
</dbReference>
<dbReference type="Pfam" id="PF02152">
    <property type="entry name" value="FolB"/>
    <property type="match status" value="1"/>
</dbReference>
<evidence type="ECO:0000256" key="7">
    <source>
        <dbReference type="ARBA" id="ARBA00032903"/>
    </source>
</evidence>
<dbReference type="GO" id="GO:0004150">
    <property type="term" value="F:dihydroneopterin aldolase activity"/>
    <property type="evidence" value="ECO:0007669"/>
    <property type="project" value="UniProtKB-EC"/>
</dbReference>
<evidence type="ECO:0000256" key="6">
    <source>
        <dbReference type="ARBA" id="ARBA00023239"/>
    </source>
</evidence>
<organism evidence="9">
    <name type="scientific">bioreactor metagenome</name>
    <dbReference type="NCBI Taxonomy" id="1076179"/>
    <lineage>
        <taxon>unclassified sequences</taxon>
        <taxon>metagenomes</taxon>
        <taxon>ecological metagenomes</taxon>
    </lineage>
</organism>
<comment type="pathway">
    <text evidence="2">Cofactor biosynthesis; tetrahydrofolate biosynthesis; 2-amino-4-hydroxy-6-hydroxymethyl-7,8-dihydropteridine diphosphate from 7,8-dihydroneopterin triphosphate: step 3/4.</text>
</comment>
<comment type="caution">
    <text evidence="9">The sequence shown here is derived from an EMBL/GenBank/DDBJ whole genome shotgun (WGS) entry which is preliminary data.</text>
</comment>
<dbReference type="SUPFAM" id="SSF55620">
    <property type="entry name" value="Tetrahydrobiopterin biosynthesis enzymes-like"/>
    <property type="match status" value="1"/>
</dbReference>
<dbReference type="GO" id="GO:0046656">
    <property type="term" value="P:folic acid biosynthetic process"/>
    <property type="evidence" value="ECO:0007669"/>
    <property type="project" value="UniProtKB-KW"/>
</dbReference>
<comment type="catalytic activity">
    <reaction evidence="1">
        <text>7,8-dihydroneopterin = 6-hydroxymethyl-7,8-dihydropterin + glycolaldehyde</text>
        <dbReference type="Rhea" id="RHEA:10540"/>
        <dbReference type="ChEBI" id="CHEBI:17001"/>
        <dbReference type="ChEBI" id="CHEBI:17071"/>
        <dbReference type="ChEBI" id="CHEBI:44841"/>
        <dbReference type="EC" id="4.1.2.25"/>
    </reaction>
</comment>
<evidence type="ECO:0000256" key="3">
    <source>
        <dbReference type="ARBA" id="ARBA00005708"/>
    </source>
</evidence>
<reference evidence="9" key="1">
    <citation type="submission" date="2019-08" db="EMBL/GenBank/DDBJ databases">
        <authorList>
            <person name="Kucharzyk K."/>
            <person name="Murdoch R.W."/>
            <person name="Higgins S."/>
            <person name="Loffler F."/>
        </authorList>
    </citation>
    <scope>NUCLEOTIDE SEQUENCE</scope>
</reference>
<evidence type="ECO:0000256" key="4">
    <source>
        <dbReference type="ARBA" id="ARBA00013043"/>
    </source>
</evidence>
<evidence type="ECO:0000313" key="9">
    <source>
        <dbReference type="EMBL" id="MPM22476.1"/>
    </source>
</evidence>
<dbReference type="PANTHER" id="PTHR42844">
    <property type="entry name" value="DIHYDRONEOPTERIN ALDOLASE 1-RELATED"/>
    <property type="match status" value="1"/>
</dbReference>
<dbReference type="EMBL" id="VSSQ01003818">
    <property type="protein sequence ID" value="MPM22476.1"/>
    <property type="molecule type" value="Genomic_DNA"/>
</dbReference>
<evidence type="ECO:0000256" key="1">
    <source>
        <dbReference type="ARBA" id="ARBA00001353"/>
    </source>
</evidence>
<accession>A0A644Y1V3</accession>
<dbReference type="InterPro" id="IPR043133">
    <property type="entry name" value="GTP-CH-I_C/QueF"/>
</dbReference>
<comment type="similarity">
    <text evidence="3">Belongs to the DHNA family.</text>
</comment>
<proteinExistence type="inferred from homology"/>
<keyword evidence="6 9" id="KW-0456">Lyase</keyword>
<dbReference type="AlphaFoldDB" id="A0A644Y1V3"/>
<gene>
    <name evidence="9" type="primary">folB_10</name>
    <name evidence="9" type="ORF">SDC9_68931</name>
</gene>
<name>A0A644Y1V3_9ZZZZ</name>
<evidence type="ECO:0000256" key="5">
    <source>
        <dbReference type="ARBA" id="ARBA00022909"/>
    </source>
</evidence>
<dbReference type="NCBIfam" id="TIGR00526">
    <property type="entry name" value="folB_dom"/>
    <property type="match status" value="1"/>
</dbReference>
<dbReference type="SMART" id="SM00905">
    <property type="entry name" value="FolB"/>
    <property type="match status" value="1"/>
</dbReference>
<dbReference type="Gene3D" id="3.30.1130.10">
    <property type="match status" value="1"/>
</dbReference>
<dbReference type="NCBIfam" id="TIGR00525">
    <property type="entry name" value="folB"/>
    <property type="match status" value="1"/>
</dbReference>
<feature type="domain" description="Dihydroneopterin aldolase/epimerase" evidence="8">
    <location>
        <begin position="4"/>
        <end position="116"/>
    </location>
</feature>
<dbReference type="EC" id="4.1.2.25" evidence="4"/>
<evidence type="ECO:0000259" key="8">
    <source>
        <dbReference type="SMART" id="SM00905"/>
    </source>
</evidence>
<evidence type="ECO:0000256" key="2">
    <source>
        <dbReference type="ARBA" id="ARBA00005013"/>
    </source>
</evidence>
<sequence>MEIISIEGMEFRAPVGCFDEEKIVHPGFSVDVFISFDASAAMKSDKLENTINYQAVYLRIKEIMEVHHNIIEHVANHIMETILNDFPMAQHVKCKIHKTFPALGGRIAAVAFETERGR</sequence>
<protein>
    <recommendedName>
        <fullName evidence="4">dihydroneopterin aldolase</fullName>
        <ecNumber evidence="4">4.1.2.25</ecNumber>
    </recommendedName>
    <alternativeName>
        <fullName evidence="7">7,8-dihydroneopterin aldolase</fullName>
    </alternativeName>
</protein>
<dbReference type="InterPro" id="IPR006157">
    <property type="entry name" value="FolB_dom"/>
</dbReference>
<dbReference type="GO" id="GO:0005737">
    <property type="term" value="C:cytoplasm"/>
    <property type="evidence" value="ECO:0007669"/>
    <property type="project" value="TreeGrafter"/>
</dbReference>
<keyword evidence="5" id="KW-0289">Folate biosynthesis</keyword>
<dbReference type="InterPro" id="IPR006156">
    <property type="entry name" value="Dihydroneopterin_aldolase"/>
</dbReference>